<evidence type="ECO:0000256" key="1">
    <source>
        <dbReference type="SAM" id="Phobius"/>
    </source>
</evidence>
<keyword evidence="3" id="KW-1185">Reference proteome</keyword>
<protein>
    <submittedName>
        <fullName evidence="2">Uncharacterized protein</fullName>
    </submittedName>
</protein>
<dbReference type="AlphaFoldDB" id="A0A4P7GNA1"/>
<evidence type="ECO:0000313" key="2">
    <source>
        <dbReference type="EMBL" id="QBR93666.1"/>
    </source>
</evidence>
<evidence type="ECO:0000313" key="3">
    <source>
        <dbReference type="Proteomes" id="UP000294894"/>
    </source>
</evidence>
<proteinExistence type="predicted"/>
<gene>
    <name evidence="2" type="ORF">EXE57_16325</name>
</gene>
<dbReference type="KEGG" id="noy:EXE57_16325"/>
<reference evidence="2 3" key="1">
    <citation type="submission" date="2019-03" db="EMBL/GenBank/DDBJ databases">
        <title>Three New Species of Nocardioides, Nocardioides euryhalodurans sp. nov., Nocardioides seonyuensis sp. nov. and Nocardioides eburneoflavus sp. nov., Iolated from Soil.</title>
        <authorList>
            <person name="Roh S.G."/>
            <person name="Lee C."/>
            <person name="Kim M.-K."/>
            <person name="Kim S.B."/>
        </authorList>
    </citation>
    <scope>NUCLEOTIDE SEQUENCE [LARGE SCALE GENOMIC DNA]</scope>
    <source>
        <strain evidence="2 3">MMS17-SY117</strain>
    </source>
</reference>
<organism evidence="2 3">
    <name type="scientific">Nocardioides euryhalodurans</name>
    <dbReference type="NCBI Taxonomy" id="2518370"/>
    <lineage>
        <taxon>Bacteria</taxon>
        <taxon>Bacillati</taxon>
        <taxon>Actinomycetota</taxon>
        <taxon>Actinomycetes</taxon>
        <taxon>Propionibacteriales</taxon>
        <taxon>Nocardioidaceae</taxon>
        <taxon>Nocardioides</taxon>
    </lineage>
</organism>
<dbReference type="RefSeq" id="WP_135079312.1">
    <property type="nucleotide sequence ID" value="NZ_CP038267.1"/>
</dbReference>
<name>A0A4P7GNA1_9ACTN</name>
<keyword evidence="1" id="KW-0812">Transmembrane</keyword>
<sequence length="60" mass="6292">MHVTGAAREVSRALVDGTGLTPHEIAALATVAAAATAALVTLRVYDYLHDARPAPARVRR</sequence>
<dbReference type="Proteomes" id="UP000294894">
    <property type="component" value="Chromosome"/>
</dbReference>
<keyword evidence="1" id="KW-0472">Membrane</keyword>
<feature type="transmembrane region" description="Helical" evidence="1">
    <location>
        <begin position="25"/>
        <end position="45"/>
    </location>
</feature>
<dbReference type="EMBL" id="CP038267">
    <property type="protein sequence ID" value="QBR93666.1"/>
    <property type="molecule type" value="Genomic_DNA"/>
</dbReference>
<accession>A0A4P7GNA1</accession>
<keyword evidence="1" id="KW-1133">Transmembrane helix</keyword>